<dbReference type="EMBL" id="NKHZ01000036">
    <property type="protein sequence ID" value="PNS18952.1"/>
    <property type="molecule type" value="Genomic_DNA"/>
</dbReference>
<evidence type="ECO:0000313" key="4">
    <source>
        <dbReference type="Proteomes" id="UP000243797"/>
    </source>
</evidence>
<name>A0A2K1QV79_9PEZI</name>
<keyword evidence="4" id="KW-1185">Reference proteome</keyword>
<dbReference type="GO" id="GO:0016787">
    <property type="term" value="F:hydrolase activity"/>
    <property type="evidence" value="ECO:0007669"/>
    <property type="project" value="InterPro"/>
</dbReference>
<evidence type="ECO:0000259" key="2">
    <source>
        <dbReference type="Pfam" id="PF01975"/>
    </source>
</evidence>
<proteinExistence type="predicted"/>
<comment type="caution">
    <text evidence="3">The sequence shown here is derived from an EMBL/GenBank/DDBJ whole genome shotgun (WGS) entry which is preliminary data.</text>
</comment>
<dbReference type="InterPro" id="IPR036523">
    <property type="entry name" value="SurE-like_sf"/>
</dbReference>
<organism evidence="3 4">
    <name type="scientific">Sphaceloma murrayae</name>
    <dbReference type="NCBI Taxonomy" id="2082308"/>
    <lineage>
        <taxon>Eukaryota</taxon>
        <taxon>Fungi</taxon>
        <taxon>Dikarya</taxon>
        <taxon>Ascomycota</taxon>
        <taxon>Pezizomycotina</taxon>
        <taxon>Dothideomycetes</taxon>
        <taxon>Dothideomycetidae</taxon>
        <taxon>Myriangiales</taxon>
        <taxon>Elsinoaceae</taxon>
        <taxon>Sphaceloma</taxon>
    </lineage>
</organism>
<sequence>MHILVTNDDGPPSAESSPYILPFVRHLESAGHLVSVVIPHTQRSWIAKAHIVGADVRATPYQPPSFTPLSPLPDPPQPRSGSPSRPWYTLTSTPASCTQVGLHHLFPASATSPPIDLVVSGPNYGRNTTACFALSSGTLGAALEAAVTGYKAIALSFAFTGRENRPVDVEAACRHSVRVVEHLFAKGQWDAPCAVLQAGASERAEARGNKGGVVFSVNVPVNEDVEGQGTVWTQMLQNGWGSSCFTERKEMEGPEEAEREIRRGEFEGGECEEKGDDGGERHFKWSPKFTDVYESVKRAGEGSDGWAVSVGQTSVTMLRANFMHIDGVKGELKL</sequence>
<dbReference type="AlphaFoldDB" id="A0A2K1QV79"/>
<dbReference type="Pfam" id="PF01975">
    <property type="entry name" value="SurE"/>
    <property type="match status" value="1"/>
</dbReference>
<dbReference type="NCBIfam" id="TIGR00087">
    <property type="entry name" value="surE"/>
    <property type="match status" value="1"/>
</dbReference>
<reference evidence="3 4" key="1">
    <citation type="submission" date="2017-06" db="EMBL/GenBank/DDBJ databases">
        <title>Draft genome sequence of a variant of Elsinoe murrayae.</title>
        <authorList>
            <person name="Cheng Q."/>
        </authorList>
    </citation>
    <scope>NUCLEOTIDE SEQUENCE [LARGE SCALE GENOMIC DNA]</scope>
    <source>
        <strain evidence="3 4">CQ-2017a</strain>
    </source>
</reference>
<dbReference type="InterPro" id="IPR027746">
    <property type="entry name" value="TTL"/>
</dbReference>
<dbReference type="STRING" id="2082308.A0A2K1QV79"/>
<dbReference type="Proteomes" id="UP000243797">
    <property type="component" value="Unassembled WGS sequence"/>
</dbReference>
<protein>
    <recommendedName>
        <fullName evidence="2">Survival protein SurE-like phosphatase/nucleotidase domain-containing protein</fullName>
    </recommendedName>
</protein>
<gene>
    <name evidence="3" type="ORF">CAC42_6047</name>
</gene>
<feature type="region of interest" description="Disordered" evidence="1">
    <location>
        <begin position="63"/>
        <end position="88"/>
    </location>
</feature>
<dbReference type="GO" id="GO:0000932">
    <property type="term" value="C:P-body"/>
    <property type="evidence" value="ECO:0007669"/>
    <property type="project" value="TreeGrafter"/>
</dbReference>
<dbReference type="InParanoid" id="A0A2K1QV79"/>
<dbReference type="PANTHER" id="PTHR47551:SF1">
    <property type="entry name" value="TUBULIN--TYROSINE LIGASE PBY1-RELATED"/>
    <property type="match status" value="1"/>
</dbReference>
<dbReference type="OrthoDB" id="202825at2759"/>
<dbReference type="Gene3D" id="3.40.1210.10">
    <property type="entry name" value="Survival protein SurE-like phosphatase/nucleotidase"/>
    <property type="match status" value="1"/>
</dbReference>
<dbReference type="PANTHER" id="PTHR47551">
    <property type="entry name" value="TUBULIN--TYROSINE LIGASE PBY1-RELATED"/>
    <property type="match status" value="1"/>
</dbReference>
<dbReference type="SUPFAM" id="SSF64167">
    <property type="entry name" value="SurE-like"/>
    <property type="match status" value="1"/>
</dbReference>
<evidence type="ECO:0000256" key="1">
    <source>
        <dbReference type="SAM" id="MobiDB-lite"/>
    </source>
</evidence>
<accession>A0A2K1QV79</accession>
<feature type="region of interest" description="Disordered" evidence="1">
    <location>
        <begin position="264"/>
        <end position="283"/>
    </location>
</feature>
<feature type="domain" description="Survival protein SurE-like phosphatase/nucleotidase" evidence="2">
    <location>
        <begin position="3"/>
        <end position="240"/>
    </location>
</feature>
<evidence type="ECO:0000313" key="3">
    <source>
        <dbReference type="EMBL" id="PNS18952.1"/>
    </source>
</evidence>
<feature type="compositionally biased region" description="Pro residues" evidence="1">
    <location>
        <begin position="63"/>
        <end position="78"/>
    </location>
</feature>
<dbReference type="InterPro" id="IPR002828">
    <property type="entry name" value="SurE-like_Pase/nucleotidase"/>
</dbReference>